<sequence>MSGKIILEVMTHCEAEVIVKEIEIKENLEQEIKKILEKMRKNKFQSVAWLKDKYIGGTWFDLNTFKWSAEYLDKIWNEEENGQN</sequence>
<gene>
    <name evidence="2" type="ORF">SAMN04488516_10238</name>
</gene>
<dbReference type="OrthoDB" id="9855168at2"/>
<proteinExistence type="predicted"/>
<keyword evidence="1" id="KW-0175">Coiled coil</keyword>
<name>A0A1H0B509_9BACT</name>
<dbReference type="Proteomes" id="UP000199602">
    <property type="component" value="Unassembled WGS sequence"/>
</dbReference>
<dbReference type="RefSeq" id="WP_092062981.1">
    <property type="nucleotide sequence ID" value="NZ_FNIN01000002.1"/>
</dbReference>
<accession>A0A1H0B509</accession>
<keyword evidence="3" id="KW-1185">Reference proteome</keyword>
<evidence type="ECO:0000313" key="3">
    <source>
        <dbReference type="Proteomes" id="UP000199602"/>
    </source>
</evidence>
<feature type="coiled-coil region" evidence="1">
    <location>
        <begin position="18"/>
        <end position="45"/>
    </location>
</feature>
<reference evidence="2 3" key="1">
    <citation type="submission" date="2016-10" db="EMBL/GenBank/DDBJ databases">
        <authorList>
            <person name="de Groot N.N."/>
        </authorList>
    </citation>
    <scope>NUCLEOTIDE SEQUENCE [LARGE SCALE GENOMIC DNA]</scope>
    <source>
        <strain evidence="2 3">DSM 15269</strain>
    </source>
</reference>
<protein>
    <submittedName>
        <fullName evidence="2">Uncharacterized protein</fullName>
    </submittedName>
</protein>
<evidence type="ECO:0000313" key="2">
    <source>
        <dbReference type="EMBL" id="SDN40682.1"/>
    </source>
</evidence>
<dbReference type="EMBL" id="FNIN01000002">
    <property type="protein sequence ID" value="SDN40682.1"/>
    <property type="molecule type" value="Genomic_DNA"/>
</dbReference>
<evidence type="ECO:0000256" key="1">
    <source>
        <dbReference type="SAM" id="Coils"/>
    </source>
</evidence>
<dbReference type="STRING" id="206665.SAMN04488516_10238"/>
<organism evidence="2 3">
    <name type="scientific">Desulfonauticus submarinus</name>
    <dbReference type="NCBI Taxonomy" id="206665"/>
    <lineage>
        <taxon>Bacteria</taxon>
        <taxon>Pseudomonadati</taxon>
        <taxon>Thermodesulfobacteriota</taxon>
        <taxon>Desulfovibrionia</taxon>
        <taxon>Desulfovibrionales</taxon>
        <taxon>Desulfonauticaceae</taxon>
        <taxon>Desulfonauticus</taxon>
    </lineage>
</organism>
<dbReference type="AlphaFoldDB" id="A0A1H0B509"/>